<accession>A0A8S2Y9Y7</accession>
<feature type="region of interest" description="Disordered" evidence="5">
    <location>
        <begin position="29"/>
        <end position="52"/>
    </location>
</feature>
<evidence type="ECO:0000313" key="8">
    <source>
        <dbReference type="Proteomes" id="UP000676336"/>
    </source>
</evidence>
<reference evidence="6" key="1">
    <citation type="submission" date="2021-02" db="EMBL/GenBank/DDBJ databases">
        <authorList>
            <person name="Nowell W R."/>
        </authorList>
    </citation>
    <scope>NUCLEOTIDE SEQUENCE</scope>
</reference>
<dbReference type="GO" id="GO:0000118">
    <property type="term" value="C:histone deacetylase complex"/>
    <property type="evidence" value="ECO:0007669"/>
    <property type="project" value="TreeGrafter"/>
</dbReference>
<evidence type="ECO:0000256" key="1">
    <source>
        <dbReference type="ARBA" id="ARBA00004123"/>
    </source>
</evidence>
<dbReference type="Proteomes" id="UP000681967">
    <property type="component" value="Unassembled WGS sequence"/>
</dbReference>
<comment type="caution">
    <text evidence="6">The sequence shown here is derived from an EMBL/GenBank/DDBJ whole genome shotgun (WGS) entry which is preliminary data.</text>
</comment>
<feature type="non-terminal residue" evidence="6">
    <location>
        <position position="1"/>
    </location>
</feature>
<evidence type="ECO:0000256" key="2">
    <source>
        <dbReference type="ARBA" id="ARBA00022574"/>
    </source>
</evidence>
<dbReference type="Gene3D" id="2.130.10.10">
    <property type="entry name" value="YVTN repeat-like/Quinoprotein amine dehydrogenase"/>
    <property type="match status" value="1"/>
</dbReference>
<keyword evidence="4" id="KW-0539">Nucleus</keyword>
<dbReference type="GO" id="GO:0003714">
    <property type="term" value="F:transcription corepressor activity"/>
    <property type="evidence" value="ECO:0007669"/>
    <property type="project" value="InterPro"/>
</dbReference>
<dbReference type="EMBL" id="CAJOBH010131907">
    <property type="protein sequence ID" value="CAF4761729.1"/>
    <property type="molecule type" value="Genomic_DNA"/>
</dbReference>
<dbReference type="InterPro" id="IPR036322">
    <property type="entry name" value="WD40_repeat_dom_sf"/>
</dbReference>
<dbReference type="PANTHER" id="PTHR22846">
    <property type="entry name" value="WD40 REPEAT PROTEIN"/>
    <property type="match status" value="1"/>
</dbReference>
<dbReference type="Proteomes" id="UP000676336">
    <property type="component" value="Unassembled WGS sequence"/>
</dbReference>
<protein>
    <recommendedName>
        <fullName evidence="9">Transducin beta-like 1</fullName>
    </recommendedName>
</protein>
<proteinExistence type="predicted"/>
<evidence type="ECO:0000313" key="7">
    <source>
        <dbReference type="EMBL" id="CAF4761729.1"/>
    </source>
</evidence>
<comment type="subcellular location">
    <subcellularLocation>
        <location evidence="1">Nucleus</location>
    </subcellularLocation>
</comment>
<sequence length="52" mass="5778">DSTARIWNLQGTREPEIVLRHCIRRGDTQVPSNKDVTSLDWNPSGTQLATGS</sequence>
<evidence type="ECO:0000256" key="4">
    <source>
        <dbReference type="ARBA" id="ARBA00023242"/>
    </source>
</evidence>
<dbReference type="AlphaFoldDB" id="A0A8S2Y9Y7"/>
<evidence type="ECO:0000256" key="5">
    <source>
        <dbReference type="SAM" id="MobiDB-lite"/>
    </source>
</evidence>
<organism evidence="6 8">
    <name type="scientific">Rotaria magnacalcarata</name>
    <dbReference type="NCBI Taxonomy" id="392030"/>
    <lineage>
        <taxon>Eukaryota</taxon>
        <taxon>Metazoa</taxon>
        <taxon>Spiralia</taxon>
        <taxon>Gnathifera</taxon>
        <taxon>Rotifera</taxon>
        <taxon>Eurotatoria</taxon>
        <taxon>Bdelloidea</taxon>
        <taxon>Philodinida</taxon>
        <taxon>Philodinidae</taxon>
        <taxon>Rotaria</taxon>
    </lineage>
</organism>
<dbReference type="SUPFAM" id="SSF50978">
    <property type="entry name" value="WD40 repeat-like"/>
    <property type="match status" value="1"/>
</dbReference>
<keyword evidence="2" id="KW-0853">WD repeat</keyword>
<evidence type="ECO:0008006" key="9">
    <source>
        <dbReference type="Google" id="ProtNLM"/>
    </source>
</evidence>
<keyword evidence="3" id="KW-0677">Repeat</keyword>
<dbReference type="EMBL" id="CAJOBI010092376">
    <property type="protein sequence ID" value="CAF4548647.1"/>
    <property type="molecule type" value="Genomic_DNA"/>
</dbReference>
<name>A0A8S2Y9Y7_9BILA</name>
<dbReference type="PANTHER" id="PTHR22846:SF2">
    <property type="entry name" value="F-BOX-LIKE_WD REPEAT-CONTAINING PROTEIN EBI"/>
    <property type="match status" value="1"/>
</dbReference>
<evidence type="ECO:0000313" key="6">
    <source>
        <dbReference type="EMBL" id="CAF4548647.1"/>
    </source>
</evidence>
<feature type="non-terminal residue" evidence="6">
    <location>
        <position position="52"/>
    </location>
</feature>
<gene>
    <name evidence="7" type="ORF">BYL167_LOCUS46535</name>
    <name evidence="6" type="ORF">SMN809_LOCUS36937</name>
</gene>
<dbReference type="InterPro" id="IPR045183">
    <property type="entry name" value="Ebi-like"/>
</dbReference>
<evidence type="ECO:0000256" key="3">
    <source>
        <dbReference type="ARBA" id="ARBA00022737"/>
    </source>
</evidence>
<dbReference type="InterPro" id="IPR015943">
    <property type="entry name" value="WD40/YVTN_repeat-like_dom_sf"/>
</dbReference>
<dbReference type="GO" id="GO:0006357">
    <property type="term" value="P:regulation of transcription by RNA polymerase II"/>
    <property type="evidence" value="ECO:0007669"/>
    <property type="project" value="TreeGrafter"/>
</dbReference>